<evidence type="ECO:0000256" key="3">
    <source>
        <dbReference type="ARBA" id="ARBA00022691"/>
    </source>
</evidence>
<evidence type="ECO:0000256" key="2">
    <source>
        <dbReference type="ARBA" id="ARBA00022679"/>
    </source>
</evidence>
<dbReference type="REBASE" id="201813">
    <property type="entry name" value="M.Ssp3032ORF21155P"/>
</dbReference>
<dbReference type="EMBL" id="CP021121">
    <property type="protein sequence ID" value="ARQ71012.1"/>
    <property type="molecule type" value="Genomic_DNA"/>
</dbReference>
<dbReference type="InterPro" id="IPR029063">
    <property type="entry name" value="SAM-dependent_MTases_sf"/>
</dbReference>
<dbReference type="Pfam" id="PF00145">
    <property type="entry name" value="DNA_methylase"/>
    <property type="match status" value="1"/>
</dbReference>
<comment type="catalytic activity">
    <reaction evidence="7">
        <text>a 2'-deoxycytidine in DNA + S-adenosyl-L-methionine = a 5-methyl-2'-deoxycytidine in DNA + S-adenosyl-L-homocysteine + H(+)</text>
        <dbReference type="Rhea" id="RHEA:13681"/>
        <dbReference type="Rhea" id="RHEA-COMP:11369"/>
        <dbReference type="Rhea" id="RHEA-COMP:11370"/>
        <dbReference type="ChEBI" id="CHEBI:15378"/>
        <dbReference type="ChEBI" id="CHEBI:57856"/>
        <dbReference type="ChEBI" id="CHEBI:59789"/>
        <dbReference type="ChEBI" id="CHEBI:85452"/>
        <dbReference type="ChEBI" id="CHEBI:85454"/>
        <dbReference type="EC" id="2.1.1.37"/>
    </reaction>
</comment>
<dbReference type="GO" id="GO:0003677">
    <property type="term" value="F:DNA binding"/>
    <property type="evidence" value="ECO:0007669"/>
    <property type="project" value="TreeGrafter"/>
</dbReference>
<keyword evidence="1 5" id="KW-0489">Methyltransferase</keyword>
<dbReference type="InterPro" id="IPR018117">
    <property type="entry name" value="C5_DNA_meth_AS"/>
</dbReference>
<dbReference type="Gene3D" id="3.40.50.150">
    <property type="entry name" value="Vaccinia Virus protein VP39"/>
    <property type="match status" value="2"/>
</dbReference>
<keyword evidence="2 5" id="KW-0808">Transferase</keyword>
<evidence type="ECO:0000256" key="6">
    <source>
        <dbReference type="RuleBase" id="RU000416"/>
    </source>
</evidence>
<sequence length="450" mass="49567">MSASEQLEVVEICAGAGGQTLGLERAGFRHRLAVELDRNAATTLRHNLHAVLGYSQVGAEETVKVGDVADPGVWDPADHLDIDLLAGGVPCPPFSIAGKQLGANDERDLFAWAVELCGRIKPKALLLENVRGLSANRFAAYRQHVLDRLREHDYIAEWRLLHANDFGVSQLRPRFVLIALRPEYAGYFFWPEPHPKEPLTVGELLKDLMGSRGWEPEQVDNWVQKADGIAPTIVGGSKKHGGADLGPTRAKRAWAELGVDAMGVANDPPAEGWRPLDGAPGPKLTTAMVARIQGWEGIEGRVEALARMEFGWDFQGRKTSVYRQIGNAFPPPVAKALGESIRKALRQEGEPRTLLESTEAVLDPVYKLLRGRTRPLSVDQIMAQLAKSGTVMEQPDVERHLSHLSNDFAMMTKVRSNGAVAYSLGDFKAFTGQDDHQRHDLFTRHRAKIS</sequence>
<accession>A0A1W7D1Y3</accession>
<keyword evidence="9" id="KW-1185">Reference proteome</keyword>
<keyword evidence="3 5" id="KW-0949">S-adenosyl-L-methionine</keyword>
<dbReference type="PROSITE" id="PS00094">
    <property type="entry name" value="C5_MTASE_1"/>
    <property type="match status" value="1"/>
</dbReference>
<feature type="active site" evidence="5">
    <location>
        <position position="91"/>
    </location>
</feature>
<evidence type="ECO:0000256" key="1">
    <source>
        <dbReference type="ARBA" id="ARBA00022603"/>
    </source>
</evidence>
<dbReference type="GO" id="GO:0009307">
    <property type="term" value="P:DNA restriction-modification system"/>
    <property type="evidence" value="ECO:0007669"/>
    <property type="project" value="UniProtKB-KW"/>
</dbReference>
<dbReference type="InterPro" id="IPR001525">
    <property type="entry name" value="C5_MeTfrase"/>
</dbReference>
<reference evidence="8 9" key="1">
    <citation type="submission" date="2017-05" db="EMBL/GenBank/DDBJ databases">
        <title>Complete genome sequence of Streptomyces sp. SCSIO 03032 revealed the diverse biosynthetic pathways for its bioactive secondary metabolites.</title>
        <authorList>
            <person name="Ma L."/>
            <person name="Zhu Y."/>
            <person name="Zhang W."/>
            <person name="Zhang G."/>
            <person name="Tian X."/>
            <person name="Zhang S."/>
            <person name="Zhang C."/>
        </authorList>
    </citation>
    <scope>NUCLEOTIDE SEQUENCE [LARGE SCALE GENOMIC DNA]</scope>
    <source>
        <strain evidence="8 9">SCSIO 03032</strain>
    </source>
</reference>
<proteinExistence type="inferred from homology"/>
<dbReference type="PROSITE" id="PS00095">
    <property type="entry name" value="C5_MTASE_2"/>
    <property type="match status" value="1"/>
</dbReference>
<dbReference type="AlphaFoldDB" id="A0A1W7D1Y3"/>
<dbReference type="Proteomes" id="UP000194218">
    <property type="component" value="Chromosome"/>
</dbReference>
<keyword evidence="4" id="KW-0680">Restriction system</keyword>
<organism evidence="8 9">
    <name type="scientific">Streptomyces marincola</name>
    <dbReference type="NCBI Taxonomy" id="2878388"/>
    <lineage>
        <taxon>Bacteria</taxon>
        <taxon>Bacillati</taxon>
        <taxon>Actinomycetota</taxon>
        <taxon>Actinomycetes</taxon>
        <taxon>Kitasatosporales</taxon>
        <taxon>Streptomycetaceae</taxon>
        <taxon>Streptomyces</taxon>
    </lineage>
</organism>
<comment type="similarity">
    <text evidence="5 6">Belongs to the class I-like SAM-binding methyltransferase superfamily. C5-methyltransferase family.</text>
</comment>
<dbReference type="PRINTS" id="PR00105">
    <property type="entry name" value="C5METTRFRASE"/>
</dbReference>
<evidence type="ECO:0000313" key="8">
    <source>
        <dbReference type="EMBL" id="ARQ71012.1"/>
    </source>
</evidence>
<dbReference type="InterPro" id="IPR031303">
    <property type="entry name" value="C5_meth_CS"/>
</dbReference>
<dbReference type="NCBIfam" id="TIGR00675">
    <property type="entry name" value="dcm"/>
    <property type="match status" value="1"/>
</dbReference>
<evidence type="ECO:0000313" key="9">
    <source>
        <dbReference type="Proteomes" id="UP000194218"/>
    </source>
</evidence>
<dbReference type="RefSeq" id="WP_086160849.1">
    <property type="nucleotide sequence ID" value="NZ_CP021121.1"/>
</dbReference>
<dbReference type="GO" id="GO:0044027">
    <property type="term" value="P:negative regulation of gene expression via chromosomal CpG island methylation"/>
    <property type="evidence" value="ECO:0007669"/>
    <property type="project" value="TreeGrafter"/>
</dbReference>
<name>A0A1W7D1Y3_9ACTN</name>
<dbReference type="KEGG" id="smao:CAG99_21155"/>
<dbReference type="InterPro" id="IPR050390">
    <property type="entry name" value="C5-Methyltransferase"/>
</dbReference>
<dbReference type="EC" id="2.1.1.37" evidence="7"/>
<dbReference type="OrthoDB" id="9813719at2"/>
<evidence type="ECO:0000256" key="4">
    <source>
        <dbReference type="ARBA" id="ARBA00022747"/>
    </source>
</evidence>
<dbReference type="PROSITE" id="PS51679">
    <property type="entry name" value="SAM_MT_C5"/>
    <property type="match status" value="1"/>
</dbReference>
<dbReference type="GO" id="GO:0003886">
    <property type="term" value="F:DNA (cytosine-5-)-methyltransferase activity"/>
    <property type="evidence" value="ECO:0007669"/>
    <property type="project" value="UniProtKB-EC"/>
</dbReference>
<protein>
    <recommendedName>
        <fullName evidence="7">Cytosine-specific methyltransferase</fullName>
        <ecNumber evidence="7">2.1.1.37</ecNumber>
    </recommendedName>
</protein>
<evidence type="ECO:0000256" key="5">
    <source>
        <dbReference type="PROSITE-ProRule" id="PRU01016"/>
    </source>
</evidence>
<evidence type="ECO:0000256" key="7">
    <source>
        <dbReference type="RuleBase" id="RU000417"/>
    </source>
</evidence>
<dbReference type="GO" id="GO:0032259">
    <property type="term" value="P:methylation"/>
    <property type="evidence" value="ECO:0007669"/>
    <property type="project" value="UniProtKB-KW"/>
</dbReference>
<dbReference type="PANTHER" id="PTHR10629">
    <property type="entry name" value="CYTOSINE-SPECIFIC METHYLTRANSFERASE"/>
    <property type="match status" value="1"/>
</dbReference>
<gene>
    <name evidence="8" type="ORF">CAG99_21155</name>
</gene>
<dbReference type="PANTHER" id="PTHR10629:SF52">
    <property type="entry name" value="DNA (CYTOSINE-5)-METHYLTRANSFERASE 1"/>
    <property type="match status" value="1"/>
</dbReference>
<dbReference type="SUPFAM" id="SSF53335">
    <property type="entry name" value="S-adenosyl-L-methionine-dependent methyltransferases"/>
    <property type="match status" value="1"/>
</dbReference>